<proteinExistence type="predicted"/>
<sequence length="90" mass="9862">MPRSLEEIVAQADDLADTFEEYEPRPEDRDTVSPVTQMRLAALKRAAAEREIAEAVAAARESHTPWKVIGAAVGTSGEAARQRYGRKHAS</sequence>
<keyword evidence="2" id="KW-1185">Reference proteome</keyword>
<organism evidence="1 2">
    <name type="scientific">Cellulomonas wangleii</name>
    <dbReference type="NCBI Taxonomy" id="2816956"/>
    <lineage>
        <taxon>Bacteria</taxon>
        <taxon>Bacillati</taxon>
        <taxon>Actinomycetota</taxon>
        <taxon>Actinomycetes</taxon>
        <taxon>Micrococcales</taxon>
        <taxon>Cellulomonadaceae</taxon>
        <taxon>Cellulomonas</taxon>
    </lineage>
</organism>
<dbReference type="RefSeq" id="WP_207341194.1">
    <property type="nucleotide sequence ID" value="NZ_CP074405.1"/>
</dbReference>
<gene>
    <name evidence="1" type="ORF">KG103_10420</name>
</gene>
<reference evidence="1 2" key="1">
    <citation type="submission" date="2021-05" db="EMBL/GenBank/DDBJ databases">
        <title>Novel species in genus Cellulomonas.</title>
        <authorList>
            <person name="Zhang G."/>
        </authorList>
    </citation>
    <scope>NUCLEOTIDE SEQUENCE [LARGE SCALE GENOMIC DNA]</scope>
    <source>
        <strain evidence="2">zg-ZUI222</strain>
    </source>
</reference>
<name>A0ABX8D4J4_9CELL</name>
<evidence type="ECO:0000313" key="1">
    <source>
        <dbReference type="EMBL" id="QVI60947.1"/>
    </source>
</evidence>
<dbReference type="Proteomes" id="UP000677804">
    <property type="component" value="Chromosome"/>
</dbReference>
<evidence type="ECO:0000313" key="2">
    <source>
        <dbReference type="Proteomes" id="UP000677804"/>
    </source>
</evidence>
<evidence type="ECO:0008006" key="3">
    <source>
        <dbReference type="Google" id="ProtNLM"/>
    </source>
</evidence>
<protein>
    <recommendedName>
        <fullName evidence="3">RNA polymerase subunit sigma-70</fullName>
    </recommendedName>
</protein>
<dbReference type="EMBL" id="CP074405">
    <property type="protein sequence ID" value="QVI60947.1"/>
    <property type="molecule type" value="Genomic_DNA"/>
</dbReference>
<accession>A0ABX8D4J4</accession>